<dbReference type="InterPro" id="IPR014748">
    <property type="entry name" value="Enoyl-CoA_hydra_C"/>
</dbReference>
<dbReference type="Gene3D" id="3.90.226.10">
    <property type="entry name" value="2-enoyl-CoA Hydratase, Chain A, domain 1"/>
    <property type="match status" value="1"/>
</dbReference>
<dbReference type="InterPro" id="IPR029045">
    <property type="entry name" value="ClpP/crotonase-like_dom_sf"/>
</dbReference>
<dbReference type="CDD" id="cd06558">
    <property type="entry name" value="crotonase-like"/>
    <property type="match status" value="1"/>
</dbReference>
<evidence type="ECO:0000256" key="3">
    <source>
        <dbReference type="RuleBase" id="RU003707"/>
    </source>
</evidence>
<evidence type="ECO:0000256" key="2">
    <source>
        <dbReference type="ARBA" id="ARBA00023239"/>
    </source>
</evidence>
<dbReference type="GO" id="GO:0016836">
    <property type="term" value="F:hydro-lyase activity"/>
    <property type="evidence" value="ECO:0007669"/>
    <property type="project" value="UniProtKB-ARBA"/>
</dbReference>
<dbReference type="Gene3D" id="1.10.12.10">
    <property type="entry name" value="Lyase 2-enoyl-coa Hydratase, Chain A, domain 2"/>
    <property type="match status" value="1"/>
</dbReference>
<protein>
    <submittedName>
        <fullName evidence="4">Short chain enoyl-CoA hydratase</fullName>
    </submittedName>
</protein>
<evidence type="ECO:0000256" key="1">
    <source>
        <dbReference type="ARBA" id="ARBA00005254"/>
    </source>
</evidence>
<dbReference type="GO" id="GO:0006635">
    <property type="term" value="P:fatty acid beta-oxidation"/>
    <property type="evidence" value="ECO:0007669"/>
    <property type="project" value="TreeGrafter"/>
</dbReference>
<keyword evidence="2" id="KW-0456">Lyase</keyword>
<keyword evidence="5" id="KW-1185">Reference proteome</keyword>
<dbReference type="InterPro" id="IPR018376">
    <property type="entry name" value="Enoyl-CoA_hyd/isom_CS"/>
</dbReference>
<dbReference type="PANTHER" id="PTHR11941:SF54">
    <property type="entry name" value="ENOYL-COA HYDRATASE, MITOCHONDRIAL"/>
    <property type="match status" value="1"/>
</dbReference>
<dbReference type="FunFam" id="3.90.226.10:FF:000009">
    <property type="entry name" value="Carnitinyl-CoA dehydratase"/>
    <property type="match status" value="1"/>
</dbReference>
<name>A0A4R3LV99_9BURK</name>
<proteinExistence type="inferred from homology"/>
<organism evidence="4 5">
    <name type="scientific">Paralcaligenes ureilyticus</name>
    <dbReference type="NCBI Taxonomy" id="627131"/>
    <lineage>
        <taxon>Bacteria</taxon>
        <taxon>Pseudomonadati</taxon>
        <taxon>Pseudomonadota</taxon>
        <taxon>Betaproteobacteria</taxon>
        <taxon>Burkholderiales</taxon>
        <taxon>Alcaligenaceae</taxon>
        <taxon>Paralcaligenes</taxon>
    </lineage>
</organism>
<dbReference type="Pfam" id="PF00378">
    <property type="entry name" value="ECH_1"/>
    <property type="match status" value="1"/>
</dbReference>
<dbReference type="InterPro" id="IPR001753">
    <property type="entry name" value="Enoyl-CoA_hydra/iso"/>
</dbReference>
<dbReference type="PROSITE" id="PS00166">
    <property type="entry name" value="ENOYL_COA_HYDRATASE"/>
    <property type="match status" value="1"/>
</dbReference>
<accession>A0A4R3LV99</accession>
<dbReference type="FunFam" id="1.10.12.10:FF:000001">
    <property type="entry name" value="Probable enoyl-CoA hydratase, mitochondrial"/>
    <property type="match status" value="1"/>
</dbReference>
<gene>
    <name evidence="4" type="ORF">EDC26_11267</name>
</gene>
<sequence>MSIKSSSVPGSDELVLSGTPSEGVLVLTLNRPSKANSLSKEAVVRLCECLRAAAADSAVRCVVLTGSVRIFSAGADISGMAEHGVDWYLDGERLDRWREIQDFPKPIIAAVNGPAIGGGCELVLLCDIVVAGEEASFSQGEITVGVIPGDGGTQRLPRAVGKSLALQMILTGERISAQRAYEAGLVSEVVPTARTVARAVEIAALIASRPPLSVQLAKRAALAAYALPLAEGLAFERDRVVDVFETEDRAEGMRAFLEKRPPRYVGK</sequence>
<evidence type="ECO:0000313" key="4">
    <source>
        <dbReference type="EMBL" id="TCT04474.1"/>
    </source>
</evidence>
<dbReference type="Proteomes" id="UP000295525">
    <property type="component" value="Unassembled WGS sequence"/>
</dbReference>
<dbReference type="RefSeq" id="WP_132583864.1">
    <property type="nucleotide sequence ID" value="NZ_SMAJ01000012.1"/>
</dbReference>
<dbReference type="PANTHER" id="PTHR11941">
    <property type="entry name" value="ENOYL-COA HYDRATASE-RELATED"/>
    <property type="match status" value="1"/>
</dbReference>
<evidence type="ECO:0000313" key="5">
    <source>
        <dbReference type="Proteomes" id="UP000295525"/>
    </source>
</evidence>
<dbReference type="AlphaFoldDB" id="A0A4R3LV99"/>
<dbReference type="EMBL" id="SMAJ01000012">
    <property type="protein sequence ID" value="TCT04474.1"/>
    <property type="molecule type" value="Genomic_DNA"/>
</dbReference>
<reference evidence="4 5" key="1">
    <citation type="submission" date="2019-03" db="EMBL/GenBank/DDBJ databases">
        <title>Genomic Encyclopedia of Type Strains, Phase IV (KMG-IV): sequencing the most valuable type-strain genomes for metagenomic binning, comparative biology and taxonomic classification.</title>
        <authorList>
            <person name="Goeker M."/>
        </authorList>
    </citation>
    <scope>NUCLEOTIDE SEQUENCE [LARGE SCALE GENOMIC DNA]</scope>
    <source>
        <strain evidence="4 5">DSM 24591</strain>
    </source>
</reference>
<dbReference type="OrthoDB" id="9775794at2"/>
<dbReference type="SUPFAM" id="SSF52096">
    <property type="entry name" value="ClpP/crotonase"/>
    <property type="match status" value="1"/>
</dbReference>
<comment type="similarity">
    <text evidence="1 3">Belongs to the enoyl-CoA hydratase/isomerase family.</text>
</comment>
<comment type="caution">
    <text evidence="4">The sequence shown here is derived from an EMBL/GenBank/DDBJ whole genome shotgun (WGS) entry which is preliminary data.</text>
</comment>